<dbReference type="EMBL" id="ACXX02000002">
    <property type="protein sequence ID" value="EGD48868.1"/>
    <property type="molecule type" value="Genomic_DNA"/>
</dbReference>
<evidence type="ECO:0000256" key="6">
    <source>
        <dbReference type="ARBA" id="ARBA00022801"/>
    </source>
</evidence>
<dbReference type="SUPFAM" id="SSF51011">
    <property type="entry name" value="Glycosyl hydrolase domain"/>
    <property type="match status" value="1"/>
</dbReference>
<dbReference type="OrthoDB" id="9758333at2"/>
<evidence type="ECO:0000256" key="2">
    <source>
        <dbReference type="ARBA" id="ARBA00004881"/>
    </source>
</evidence>
<evidence type="ECO:0000256" key="4">
    <source>
        <dbReference type="ARBA" id="ARBA00011165"/>
    </source>
</evidence>
<dbReference type="eggNOG" id="COG3534">
    <property type="taxonomic scope" value="Bacteria"/>
</dbReference>
<dbReference type="InterPro" id="IPR010720">
    <property type="entry name" value="Alpha-L-AF_C"/>
</dbReference>
<dbReference type="PANTHER" id="PTHR43576">
    <property type="entry name" value="ALPHA-L-ARABINOFURANOSIDASE C-RELATED"/>
    <property type="match status" value="1"/>
</dbReference>
<comment type="pathway">
    <text evidence="2">Glycan metabolism.</text>
</comment>
<evidence type="ECO:0000313" key="10">
    <source>
        <dbReference type="EMBL" id="EGD48868.1"/>
    </source>
</evidence>
<dbReference type="Pfam" id="PF22848">
    <property type="entry name" value="ASD1_dom"/>
    <property type="match status" value="1"/>
</dbReference>
<keyword evidence="8" id="KW-0326">Glycosidase</keyword>
<protein>
    <recommendedName>
        <fullName evidence="5">non-reducing end alpha-L-arabinofuranosidase</fullName>
        <ecNumber evidence="5">3.2.1.55</ecNumber>
    </recommendedName>
</protein>
<dbReference type="Gene3D" id="3.20.20.80">
    <property type="entry name" value="Glycosidases"/>
    <property type="match status" value="1"/>
</dbReference>
<dbReference type="SMART" id="SM00813">
    <property type="entry name" value="Alpha-L-AF_C"/>
    <property type="match status" value="1"/>
</dbReference>
<dbReference type="EC" id="3.2.1.55" evidence="5"/>
<keyword evidence="11" id="KW-1185">Reference proteome</keyword>
<dbReference type="AlphaFoldDB" id="F1T8N6"/>
<dbReference type="GO" id="GO:0046373">
    <property type="term" value="P:L-arabinose metabolic process"/>
    <property type="evidence" value="ECO:0007669"/>
    <property type="project" value="InterPro"/>
</dbReference>
<gene>
    <name evidence="10" type="ORF">Cpap_3294</name>
</gene>
<dbReference type="Proteomes" id="UP000003860">
    <property type="component" value="Unassembled WGS sequence"/>
</dbReference>
<keyword evidence="7" id="KW-0119">Carbohydrate metabolism</keyword>
<dbReference type="Gene3D" id="2.60.40.1180">
    <property type="entry name" value="Golgi alpha-mannosidase II"/>
    <property type="match status" value="1"/>
</dbReference>
<evidence type="ECO:0000259" key="9">
    <source>
        <dbReference type="SMART" id="SM00813"/>
    </source>
</evidence>
<name>F1T8N6_9FIRM</name>
<proteinExistence type="inferred from homology"/>
<evidence type="ECO:0000256" key="1">
    <source>
        <dbReference type="ARBA" id="ARBA00001462"/>
    </source>
</evidence>
<evidence type="ECO:0000256" key="8">
    <source>
        <dbReference type="ARBA" id="ARBA00023295"/>
    </source>
</evidence>
<dbReference type="STRING" id="588581.Cpap_3294"/>
<dbReference type="SUPFAM" id="SSF51445">
    <property type="entry name" value="(Trans)glycosidases"/>
    <property type="match status" value="1"/>
</dbReference>
<dbReference type="InterPro" id="IPR017853">
    <property type="entry name" value="GH"/>
</dbReference>
<dbReference type="Pfam" id="PF06964">
    <property type="entry name" value="Alpha-L-AF_C"/>
    <property type="match status" value="1"/>
</dbReference>
<comment type="catalytic activity">
    <reaction evidence="1">
        <text>Hydrolysis of terminal non-reducing alpha-L-arabinofuranoside residues in alpha-L-arabinosides.</text>
        <dbReference type="EC" id="3.2.1.55"/>
    </reaction>
</comment>
<dbReference type="RefSeq" id="WP_004616882.1">
    <property type="nucleotide sequence ID" value="NZ_ACXX02000002.1"/>
</dbReference>
<comment type="subunit">
    <text evidence="4">Homohexamer; trimer of dimers.</text>
</comment>
<evidence type="ECO:0000313" key="11">
    <source>
        <dbReference type="Proteomes" id="UP000003860"/>
    </source>
</evidence>
<reference evidence="10" key="1">
    <citation type="submission" date="2009-07" db="EMBL/GenBank/DDBJ databases">
        <authorList>
            <consortium name="US DOE Joint Genome Institute (JGI-PGF)"/>
            <person name="Lucas S."/>
            <person name="Copeland A."/>
            <person name="Lapidus A."/>
            <person name="Glavina del Rio T."/>
            <person name="Tice H."/>
            <person name="Bruce D."/>
            <person name="Goodwin L."/>
            <person name="Pitluck S."/>
            <person name="Larimer F."/>
            <person name="Land M.L."/>
            <person name="Mouttaki H."/>
            <person name="He Z."/>
            <person name="Zhou J."/>
            <person name="Hemme C.L."/>
        </authorList>
    </citation>
    <scope>NUCLEOTIDE SEQUENCE</scope>
    <source>
        <strain evidence="10">DSM 2782</strain>
    </source>
</reference>
<reference evidence="10" key="2">
    <citation type="submission" date="2011-01" db="EMBL/GenBank/DDBJ databases">
        <title>The Non-contiguous Finished genome of Clostridium papyrosolvens.</title>
        <authorList>
            <person name="Lucas S."/>
            <person name="Copeland A."/>
            <person name="Lapidus A."/>
            <person name="Cheng J.-F."/>
            <person name="Goodwin L."/>
            <person name="Pitluck S."/>
            <person name="Misra M."/>
            <person name="Chertkov O."/>
            <person name="Detter J.C."/>
            <person name="Han C."/>
            <person name="Tapia R."/>
            <person name="Land M."/>
            <person name="Hauser L."/>
            <person name="Kyrpides N."/>
            <person name="Ivanova N."/>
            <person name="Pagani I."/>
            <person name="Mouttaki H."/>
            <person name="He Z."/>
            <person name="Zhou J."/>
            <person name="Hemme C.L."/>
            <person name="Woyke T."/>
        </authorList>
    </citation>
    <scope>NUCLEOTIDE SEQUENCE [LARGE SCALE GENOMIC DNA]</scope>
    <source>
        <strain evidence="10">DSM 2782</strain>
    </source>
</reference>
<sequence length="502" mass="56297">MNNAKMILNKDYIVGAVDKRIYGSFIEHLGRAVYGGIYEPGHPTADKLGFRQDVSDMIKELQVPIVRYPGGNFVSGYNWEDGVGPVDKRPRRTELAWATIETNEIGTNEFATWAKEVGTEVMMAVNLGTRGVDAARNLIEYCNLTQGTYYSDLRRSHGYSQPHNIKTWCLGNEMDGPWQIGTKTAEEYGRLACETAKVMKMVDPTIELVACGSSGSAMPTFAQWEATVLEHTYEHVDYVSLHTYYGNQEENTANYLAKTMDMDAFIKSVVATCDYVKAKKRSKKKINLSFDEWNVWFHSNEADKKIDKWSIAPAQLEDVYNFEDALLVGSMLITLLKNADRVKMACLAQLVNVIAPIMTENGGSAWKQTIYYPYLHTSVFGRGTVLNTIMKAPKFDTKDFTDVSAIDATAVINDNNDEITIFAVNRHMDDSITLDVELNGFGQFEVVEHIVLEHDDVKAANTKQNPNNVVPNNKGNAIVEDGCIKASLKNLSWNVIRMKKVK</sequence>
<keyword evidence="6" id="KW-0378">Hydrolase</keyword>
<dbReference type="GO" id="GO:0000272">
    <property type="term" value="P:polysaccharide catabolic process"/>
    <property type="evidence" value="ECO:0007669"/>
    <property type="project" value="TreeGrafter"/>
</dbReference>
<dbReference type="InterPro" id="IPR013780">
    <property type="entry name" value="Glyco_hydro_b"/>
</dbReference>
<feature type="domain" description="Alpha-L-arabinofuranosidase C-terminal" evidence="9">
    <location>
        <begin position="291"/>
        <end position="492"/>
    </location>
</feature>
<comment type="similarity">
    <text evidence="3">Belongs to the glycosyl hydrolase 51 family.</text>
</comment>
<evidence type="ECO:0000256" key="5">
    <source>
        <dbReference type="ARBA" id="ARBA00012670"/>
    </source>
</evidence>
<comment type="caution">
    <text evidence="10">The sequence shown here is derived from an EMBL/GenBank/DDBJ whole genome shotgun (WGS) entry which is preliminary data.</text>
</comment>
<dbReference type="GO" id="GO:0046556">
    <property type="term" value="F:alpha-L-arabinofuranosidase activity"/>
    <property type="evidence" value="ECO:0007669"/>
    <property type="project" value="UniProtKB-EC"/>
</dbReference>
<dbReference type="PANTHER" id="PTHR43576:SF3">
    <property type="entry name" value="ALPHA-L-ARABINOFURANOSIDASE C"/>
    <property type="match status" value="1"/>
</dbReference>
<accession>F1T8N6</accession>
<evidence type="ECO:0000256" key="7">
    <source>
        <dbReference type="ARBA" id="ARBA00023277"/>
    </source>
</evidence>
<dbReference type="InterPro" id="IPR055235">
    <property type="entry name" value="ASD1_cat"/>
</dbReference>
<evidence type="ECO:0000256" key="3">
    <source>
        <dbReference type="ARBA" id="ARBA00007186"/>
    </source>
</evidence>
<organism evidence="10 11">
    <name type="scientific">Ruminiclostridium papyrosolvens DSM 2782</name>
    <dbReference type="NCBI Taxonomy" id="588581"/>
    <lineage>
        <taxon>Bacteria</taxon>
        <taxon>Bacillati</taxon>
        <taxon>Bacillota</taxon>
        <taxon>Clostridia</taxon>
        <taxon>Eubacteriales</taxon>
        <taxon>Oscillospiraceae</taxon>
        <taxon>Ruminiclostridium</taxon>
    </lineage>
</organism>